<dbReference type="GO" id="GO:0005886">
    <property type="term" value="C:plasma membrane"/>
    <property type="evidence" value="ECO:0007669"/>
    <property type="project" value="TreeGrafter"/>
</dbReference>
<keyword evidence="5 6" id="KW-0472">Membrane</keyword>
<dbReference type="PANTHER" id="PTHR38459:SF1">
    <property type="entry name" value="PROPHAGE BACTOPRENOL-LINKED GLUCOSE TRANSLOCASE HOMOLOG"/>
    <property type="match status" value="1"/>
</dbReference>
<organism evidence="8 9">
    <name type="scientific">Agreia pratensis</name>
    <dbReference type="NCBI Taxonomy" id="150121"/>
    <lineage>
        <taxon>Bacteria</taxon>
        <taxon>Bacillati</taxon>
        <taxon>Actinomycetota</taxon>
        <taxon>Actinomycetes</taxon>
        <taxon>Micrococcales</taxon>
        <taxon>Microbacteriaceae</taxon>
        <taxon>Agreia</taxon>
    </lineage>
</organism>
<evidence type="ECO:0000256" key="3">
    <source>
        <dbReference type="ARBA" id="ARBA00022692"/>
    </source>
</evidence>
<dbReference type="InterPro" id="IPR051401">
    <property type="entry name" value="GtrA_CellWall_Glycosyl"/>
</dbReference>
<dbReference type="RefSeq" id="WP_139824687.1">
    <property type="nucleotide sequence ID" value="NZ_FXAY01000001.1"/>
</dbReference>
<gene>
    <name evidence="8" type="ORF">SAMN06296010_0366</name>
</gene>
<evidence type="ECO:0000313" key="8">
    <source>
        <dbReference type="EMBL" id="SMG12268.1"/>
    </source>
</evidence>
<feature type="transmembrane region" description="Helical" evidence="6">
    <location>
        <begin position="53"/>
        <end position="72"/>
    </location>
</feature>
<keyword evidence="4 6" id="KW-1133">Transmembrane helix</keyword>
<feature type="transmembrane region" description="Helical" evidence="6">
    <location>
        <begin position="84"/>
        <end position="107"/>
    </location>
</feature>
<evidence type="ECO:0000313" key="9">
    <source>
        <dbReference type="Proteomes" id="UP000193244"/>
    </source>
</evidence>
<dbReference type="STRING" id="150121.SAMN06296010_0366"/>
<proteinExistence type="inferred from homology"/>
<reference evidence="9" key="1">
    <citation type="submission" date="2017-04" db="EMBL/GenBank/DDBJ databases">
        <authorList>
            <person name="Varghese N."/>
            <person name="Submissions S."/>
        </authorList>
    </citation>
    <scope>NUCLEOTIDE SEQUENCE [LARGE SCALE GENOMIC DNA]</scope>
    <source>
        <strain evidence="9">VKM Ac-2510</strain>
    </source>
</reference>
<dbReference type="EMBL" id="FXAY01000001">
    <property type="protein sequence ID" value="SMG12268.1"/>
    <property type="molecule type" value="Genomic_DNA"/>
</dbReference>
<dbReference type="Proteomes" id="UP000193244">
    <property type="component" value="Unassembled WGS sequence"/>
</dbReference>
<evidence type="ECO:0000256" key="4">
    <source>
        <dbReference type="ARBA" id="ARBA00022989"/>
    </source>
</evidence>
<evidence type="ECO:0000256" key="2">
    <source>
        <dbReference type="ARBA" id="ARBA00009399"/>
    </source>
</evidence>
<sequence length="166" mass="18802">MFSYIYERVVRYALKFGVVGLVGYGIDVGIFNLLRLGSFGSDVWWQSPLGAKLVSVTLSTLATWFGNRYWTFREHRRRNFVLELLEFAAIAVVGLGISLFCLWISHYVLGFNNLAADNISANVIGLVLATAFRFLMYRFWVYAPTRSDGHTALKNKAAMAETERQA</sequence>
<dbReference type="AlphaFoldDB" id="A0A1X7ICC3"/>
<feature type="transmembrane region" description="Helical" evidence="6">
    <location>
        <begin position="119"/>
        <end position="136"/>
    </location>
</feature>
<dbReference type="Pfam" id="PF04138">
    <property type="entry name" value="GtrA_DPMS_TM"/>
    <property type="match status" value="1"/>
</dbReference>
<evidence type="ECO:0000256" key="5">
    <source>
        <dbReference type="ARBA" id="ARBA00023136"/>
    </source>
</evidence>
<feature type="transmembrane region" description="Helical" evidence="6">
    <location>
        <begin position="12"/>
        <end position="33"/>
    </location>
</feature>
<keyword evidence="9" id="KW-1185">Reference proteome</keyword>
<protein>
    <submittedName>
        <fullName evidence="8">Putative flippase GtrA (Transmembrane translocase of bactoprenol-linked glucose)</fullName>
    </submittedName>
</protein>
<evidence type="ECO:0000256" key="1">
    <source>
        <dbReference type="ARBA" id="ARBA00004141"/>
    </source>
</evidence>
<keyword evidence="3 6" id="KW-0812">Transmembrane</keyword>
<accession>A0A1X7ICC3</accession>
<evidence type="ECO:0000259" key="7">
    <source>
        <dbReference type="Pfam" id="PF04138"/>
    </source>
</evidence>
<feature type="domain" description="GtrA/DPMS transmembrane" evidence="7">
    <location>
        <begin position="15"/>
        <end position="141"/>
    </location>
</feature>
<dbReference type="OrthoDB" id="9807815at2"/>
<dbReference type="GO" id="GO:0000271">
    <property type="term" value="P:polysaccharide biosynthetic process"/>
    <property type="evidence" value="ECO:0007669"/>
    <property type="project" value="InterPro"/>
</dbReference>
<name>A0A1X7ICC3_9MICO</name>
<comment type="similarity">
    <text evidence="2">Belongs to the GtrA family.</text>
</comment>
<dbReference type="InterPro" id="IPR007267">
    <property type="entry name" value="GtrA_DPMS_TM"/>
</dbReference>
<evidence type="ECO:0000256" key="6">
    <source>
        <dbReference type="SAM" id="Phobius"/>
    </source>
</evidence>
<comment type="subcellular location">
    <subcellularLocation>
        <location evidence="1">Membrane</location>
        <topology evidence="1">Multi-pass membrane protein</topology>
    </subcellularLocation>
</comment>
<dbReference type="PANTHER" id="PTHR38459">
    <property type="entry name" value="PROPHAGE BACTOPRENOL-LINKED GLUCOSE TRANSLOCASE HOMOLOG"/>
    <property type="match status" value="1"/>
</dbReference>